<accession>A0ABV5D2M2</accession>
<organism evidence="1 2">
    <name type="scientific">Polymorphospora lycopeni</name>
    <dbReference type="NCBI Taxonomy" id="3140240"/>
    <lineage>
        <taxon>Bacteria</taxon>
        <taxon>Bacillati</taxon>
        <taxon>Actinomycetota</taxon>
        <taxon>Actinomycetes</taxon>
        <taxon>Micromonosporales</taxon>
        <taxon>Micromonosporaceae</taxon>
        <taxon>Polymorphospora</taxon>
    </lineage>
</organism>
<proteinExistence type="predicted"/>
<keyword evidence="2" id="KW-1185">Reference proteome</keyword>
<name>A0ABV5D2M2_9ACTN</name>
<gene>
    <name evidence="1" type="ORF">AAFH96_36440</name>
</gene>
<sequence>MGEPVGAVELMHRVIGRDLVAVTEARHWHDGRRGGDAESLLHFWLHFQEVPPLMAHGCGELLLLEFSAPYAAYDMGEYGETRVGPAQKPDLLALLPGHRLLDAALVRGYATRPALGGVLLRFDHCDLVVASFGDEWVLRQETIPPELATCLTVGTWLGDRAIG</sequence>
<dbReference type="RefSeq" id="WP_364213856.1">
    <property type="nucleotide sequence ID" value="NZ_JBCGDC010000262.1"/>
</dbReference>
<dbReference type="Proteomes" id="UP001582793">
    <property type="component" value="Unassembled WGS sequence"/>
</dbReference>
<dbReference type="EMBL" id="JBCGDC010000262">
    <property type="protein sequence ID" value="MFB6398519.1"/>
    <property type="molecule type" value="Genomic_DNA"/>
</dbReference>
<evidence type="ECO:0000313" key="1">
    <source>
        <dbReference type="EMBL" id="MFB6398519.1"/>
    </source>
</evidence>
<comment type="caution">
    <text evidence="1">The sequence shown here is derived from an EMBL/GenBank/DDBJ whole genome shotgun (WGS) entry which is preliminary data.</text>
</comment>
<evidence type="ECO:0000313" key="2">
    <source>
        <dbReference type="Proteomes" id="UP001582793"/>
    </source>
</evidence>
<reference evidence="1 2" key="1">
    <citation type="submission" date="2024-04" db="EMBL/GenBank/DDBJ databases">
        <title>Polymorphospora sp. isolated from Baiyangdian Lake in Xiong'an New Area.</title>
        <authorList>
            <person name="Zhang X."/>
            <person name="Liu J."/>
        </authorList>
    </citation>
    <scope>NUCLEOTIDE SEQUENCE [LARGE SCALE GENOMIC DNA]</scope>
    <source>
        <strain evidence="1 2">2-325</strain>
    </source>
</reference>
<protein>
    <submittedName>
        <fullName evidence="1">Uncharacterized protein</fullName>
    </submittedName>
</protein>